<keyword evidence="1" id="KW-0479">Metal-binding</keyword>
<dbReference type="PANTHER" id="PTHR31116:SF29">
    <property type="entry name" value="DNA GLYCOSYLASE SUPERFAMILY PROTEIN"/>
    <property type="match status" value="1"/>
</dbReference>
<name>A0A1K2I904_9LACO</name>
<organism evidence="2">
    <name type="scientific">Loigolactobacillus rennini</name>
    <dbReference type="NCBI Taxonomy" id="238013"/>
    <lineage>
        <taxon>Bacteria</taxon>
        <taxon>Bacillati</taxon>
        <taxon>Bacillota</taxon>
        <taxon>Bacilli</taxon>
        <taxon>Lactobacillales</taxon>
        <taxon>Lactobacillaceae</taxon>
        <taxon>Loigolactobacillus</taxon>
    </lineage>
</organism>
<accession>A0A1K2I904</accession>
<dbReference type="SUPFAM" id="SSF48150">
    <property type="entry name" value="DNA-glycosylase"/>
    <property type="match status" value="1"/>
</dbReference>
<keyword evidence="1" id="KW-0862">Zinc</keyword>
<dbReference type="GO" id="GO:0008725">
    <property type="term" value="F:DNA-3-methyladenine glycosylase activity"/>
    <property type="evidence" value="ECO:0007669"/>
    <property type="project" value="UniProtKB-EC"/>
</dbReference>
<dbReference type="Gene3D" id="1.10.340.30">
    <property type="entry name" value="Hypothetical protein, domain 2"/>
    <property type="match status" value="1"/>
</dbReference>
<dbReference type="GO" id="GO:0006284">
    <property type="term" value="P:base-excision repair"/>
    <property type="evidence" value="ECO:0007669"/>
    <property type="project" value="InterPro"/>
</dbReference>
<proteinExistence type="predicted"/>
<reference evidence="2" key="1">
    <citation type="submission" date="2016-11" db="EMBL/GenBank/DDBJ databases">
        <authorList>
            <person name="Jaros S."/>
            <person name="Januszkiewicz K."/>
            <person name="Wedrychowicz H."/>
        </authorList>
    </citation>
    <scope>NUCLEOTIDE SEQUENCE</scope>
    <source>
        <strain evidence="2">ACA-DC 565</strain>
    </source>
</reference>
<protein>
    <submittedName>
        <fullName evidence="2">DNA-3-methyladenine glycosylase</fullName>
        <ecNumber evidence="2">3.2.2.20</ecNumber>
    </submittedName>
</protein>
<dbReference type="EC" id="3.2.2.20" evidence="2"/>
<feature type="binding site" evidence="1">
    <location>
        <position position="18"/>
    </location>
    <ligand>
        <name>Zn(2+)</name>
        <dbReference type="ChEBI" id="CHEBI:29105"/>
    </ligand>
</feature>
<gene>
    <name evidence="2" type="ORF">LREN565_1911</name>
</gene>
<dbReference type="GO" id="GO:0046872">
    <property type="term" value="F:metal ion binding"/>
    <property type="evidence" value="ECO:0007669"/>
    <property type="project" value="UniProtKB-KW"/>
</dbReference>
<keyword evidence="2" id="KW-0378">Hydrolase</keyword>
<evidence type="ECO:0000256" key="1">
    <source>
        <dbReference type="PIRSR" id="PIRSR605019-1"/>
    </source>
</evidence>
<keyword evidence="2" id="KW-0326">Glycosidase</keyword>
<dbReference type="AlphaFoldDB" id="A0A1K2I904"/>
<dbReference type="Pfam" id="PF03352">
    <property type="entry name" value="Adenine_glyco"/>
    <property type="match status" value="1"/>
</dbReference>
<dbReference type="InterPro" id="IPR005019">
    <property type="entry name" value="Adenine_glyco"/>
</dbReference>
<sequence>MDAHDQTCWQSNGTKEYHAYFGTPTHDDHILFELLTVGVFQVGLSWQAAASKLPVYRRVFAGMDIAKVAAFDQADIERIAAEPAMIRNPQKIRATVTNARAILAVQREFGSFAAYLWQFVNQVPLLIKYQAPEDVDHQAPLTTKVAKDMKRRGFKYVGPIVTHMFMRAAGIVQVMD</sequence>
<evidence type="ECO:0000313" key="2">
    <source>
        <dbReference type="EMBL" id="SFZ88798.1"/>
    </source>
</evidence>
<dbReference type="InterPro" id="IPR011257">
    <property type="entry name" value="DNA_glycosylase"/>
</dbReference>
<dbReference type="EMBL" id="LT634362">
    <property type="protein sequence ID" value="SFZ88798.1"/>
    <property type="molecule type" value="Genomic_DNA"/>
</dbReference>
<dbReference type="PANTHER" id="PTHR31116">
    <property type="entry name" value="OS04G0501200 PROTEIN"/>
    <property type="match status" value="1"/>
</dbReference>